<dbReference type="EMBL" id="LQWY01000010">
    <property type="protein sequence ID" value="OAH62316.1"/>
    <property type="molecule type" value="Genomic_DNA"/>
</dbReference>
<dbReference type="AlphaFoldDB" id="A0A177LA92"/>
<proteinExistence type="predicted"/>
<name>A0A177LA92_9BACI</name>
<keyword evidence="1" id="KW-0812">Transmembrane</keyword>
<protein>
    <submittedName>
        <fullName evidence="2">Uncharacterized protein</fullName>
    </submittedName>
</protein>
<sequence length="101" mass="11343">MKIHSKRYSWLSYTAFILGILLAASPVIHAQIVSFDLMLAFYIGIPIVVILSLIALLKRDEKKLLAFVGLILGLIMLGFVSLLLYIPGHKFSNVTYFISQM</sequence>
<evidence type="ECO:0000313" key="3">
    <source>
        <dbReference type="Proteomes" id="UP000076935"/>
    </source>
</evidence>
<dbReference type="RefSeq" id="WP_157723666.1">
    <property type="nucleotide sequence ID" value="NZ_JBCNAN010000006.1"/>
</dbReference>
<gene>
    <name evidence="2" type="ORF">AWH49_10550</name>
</gene>
<organism evidence="2 3">
    <name type="scientific">Domibacillus aminovorans</name>
    <dbReference type="NCBI Taxonomy" id="29332"/>
    <lineage>
        <taxon>Bacteria</taxon>
        <taxon>Bacillati</taxon>
        <taxon>Bacillota</taxon>
        <taxon>Bacilli</taxon>
        <taxon>Bacillales</taxon>
        <taxon>Bacillaceae</taxon>
        <taxon>Domibacillus</taxon>
    </lineage>
</organism>
<keyword evidence="1" id="KW-0472">Membrane</keyword>
<accession>A0A177LA92</accession>
<comment type="caution">
    <text evidence="2">The sequence shown here is derived from an EMBL/GenBank/DDBJ whole genome shotgun (WGS) entry which is preliminary data.</text>
</comment>
<reference evidence="2 3" key="1">
    <citation type="submission" date="2016-01" db="EMBL/GenBank/DDBJ databases">
        <title>Investigation of taxonomic status of Bacillus aminovorans.</title>
        <authorList>
            <person name="Verma A."/>
            <person name="Pal Y."/>
            <person name="Krishnamurthi S."/>
        </authorList>
    </citation>
    <scope>NUCLEOTIDE SEQUENCE [LARGE SCALE GENOMIC DNA]</scope>
    <source>
        <strain evidence="2 3">DSM 1314</strain>
    </source>
</reference>
<dbReference type="Proteomes" id="UP000076935">
    <property type="component" value="Unassembled WGS sequence"/>
</dbReference>
<keyword evidence="1" id="KW-1133">Transmembrane helix</keyword>
<evidence type="ECO:0000313" key="2">
    <source>
        <dbReference type="EMBL" id="OAH62316.1"/>
    </source>
</evidence>
<feature type="transmembrane region" description="Helical" evidence="1">
    <location>
        <begin position="40"/>
        <end position="57"/>
    </location>
</feature>
<evidence type="ECO:0000256" key="1">
    <source>
        <dbReference type="SAM" id="Phobius"/>
    </source>
</evidence>
<feature type="transmembrane region" description="Helical" evidence="1">
    <location>
        <begin position="64"/>
        <end position="86"/>
    </location>
</feature>
<keyword evidence="3" id="KW-1185">Reference proteome</keyword>